<organism evidence="5 6">
    <name type="scientific">Snuella sedimenti</name>
    <dbReference type="NCBI Taxonomy" id="2798802"/>
    <lineage>
        <taxon>Bacteria</taxon>
        <taxon>Pseudomonadati</taxon>
        <taxon>Bacteroidota</taxon>
        <taxon>Flavobacteriia</taxon>
        <taxon>Flavobacteriales</taxon>
        <taxon>Flavobacteriaceae</taxon>
        <taxon>Snuella</taxon>
    </lineage>
</organism>
<evidence type="ECO:0000256" key="2">
    <source>
        <dbReference type="ARBA" id="ARBA00023125"/>
    </source>
</evidence>
<dbReference type="GO" id="GO:0006310">
    <property type="term" value="P:DNA recombination"/>
    <property type="evidence" value="ECO:0007669"/>
    <property type="project" value="UniProtKB-KW"/>
</dbReference>
<keyword evidence="6" id="KW-1185">Reference proteome</keyword>
<comment type="similarity">
    <text evidence="1">Belongs to the 'phage' integrase family.</text>
</comment>
<dbReference type="PANTHER" id="PTHR30349">
    <property type="entry name" value="PHAGE INTEGRASE-RELATED"/>
    <property type="match status" value="1"/>
</dbReference>
<dbReference type="Pfam" id="PF00589">
    <property type="entry name" value="Phage_integrase"/>
    <property type="match status" value="1"/>
</dbReference>
<dbReference type="AlphaFoldDB" id="A0A8J7LYW5"/>
<accession>A0A8J7LYW5</accession>
<evidence type="ECO:0000256" key="3">
    <source>
        <dbReference type="ARBA" id="ARBA00023172"/>
    </source>
</evidence>
<keyword evidence="3" id="KW-0233">DNA recombination</keyword>
<dbReference type="InterPro" id="IPR011010">
    <property type="entry name" value="DNA_brk_join_enz"/>
</dbReference>
<evidence type="ECO:0000313" key="5">
    <source>
        <dbReference type="EMBL" id="MBJ6369146.1"/>
    </source>
</evidence>
<dbReference type="InterPro" id="IPR002104">
    <property type="entry name" value="Integrase_catalytic"/>
</dbReference>
<protein>
    <submittedName>
        <fullName evidence="5">Site-specific integrase</fullName>
    </submittedName>
</protein>
<keyword evidence="2" id="KW-0238">DNA-binding</keyword>
<evidence type="ECO:0000259" key="4">
    <source>
        <dbReference type="PROSITE" id="PS51898"/>
    </source>
</evidence>
<reference evidence="5" key="1">
    <citation type="submission" date="2020-12" db="EMBL/GenBank/DDBJ databases">
        <title>Snuella sp. nov., isolated from sediment in Incheon.</title>
        <authorList>
            <person name="Kim W."/>
        </authorList>
    </citation>
    <scope>NUCLEOTIDE SEQUENCE</scope>
    <source>
        <strain evidence="5">CAU 1569</strain>
    </source>
</reference>
<dbReference type="EMBL" id="JAELVQ010000020">
    <property type="protein sequence ID" value="MBJ6369146.1"/>
    <property type="molecule type" value="Genomic_DNA"/>
</dbReference>
<comment type="caution">
    <text evidence="5">The sequence shown here is derived from an EMBL/GenBank/DDBJ whole genome shotgun (WGS) entry which is preliminary data.</text>
</comment>
<dbReference type="InterPro" id="IPR010998">
    <property type="entry name" value="Integrase_recombinase_N"/>
</dbReference>
<dbReference type="Pfam" id="PF17293">
    <property type="entry name" value="Arm-DNA-bind_5"/>
    <property type="match status" value="1"/>
</dbReference>
<dbReference type="InterPro" id="IPR035386">
    <property type="entry name" value="Arm-DNA-bind_5"/>
</dbReference>
<evidence type="ECO:0000256" key="1">
    <source>
        <dbReference type="ARBA" id="ARBA00008857"/>
    </source>
</evidence>
<dbReference type="Proteomes" id="UP000610931">
    <property type="component" value="Unassembled WGS sequence"/>
</dbReference>
<dbReference type="Gene3D" id="1.10.443.10">
    <property type="entry name" value="Intergrase catalytic core"/>
    <property type="match status" value="1"/>
</dbReference>
<feature type="domain" description="Tyr recombinase" evidence="4">
    <location>
        <begin position="222"/>
        <end position="406"/>
    </location>
</feature>
<dbReference type="SUPFAM" id="SSF56349">
    <property type="entry name" value="DNA breaking-rejoining enzymes"/>
    <property type="match status" value="1"/>
</dbReference>
<dbReference type="GO" id="GO:0003677">
    <property type="term" value="F:DNA binding"/>
    <property type="evidence" value="ECO:0007669"/>
    <property type="project" value="UniProtKB-KW"/>
</dbReference>
<dbReference type="PROSITE" id="PS51898">
    <property type="entry name" value="TYR_RECOMBINASE"/>
    <property type="match status" value="1"/>
</dbReference>
<dbReference type="Gene3D" id="1.10.150.130">
    <property type="match status" value="1"/>
</dbReference>
<dbReference type="InterPro" id="IPR050090">
    <property type="entry name" value="Tyrosine_recombinase_XerCD"/>
</dbReference>
<dbReference type="GO" id="GO:0015074">
    <property type="term" value="P:DNA integration"/>
    <property type="evidence" value="ECO:0007669"/>
    <property type="project" value="InterPro"/>
</dbReference>
<dbReference type="InterPro" id="IPR025269">
    <property type="entry name" value="SAM-like_dom"/>
</dbReference>
<name>A0A8J7LYW5_9FLAO</name>
<dbReference type="PANTHER" id="PTHR30349:SF64">
    <property type="entry name" value="PROPHAGE INTEGRASE INTD-RELATED"/>
    <property type="match status" value="1"/>
</dbReference>
<dbReference type="InterPro" id="IPR013762">
    <property type="entry name" value="Integrase-like_cat_sf"/>
</dbReference>
<proteinExistence type="inferred from homology"/>
<dbReference type="Pfam" id="PF13102">
    <property type="entry name" value="Phage_int_SAM_5"/>
    <property type="match status" value="1"/>
</dbReference>
<evidence type="ECO:0000313" key="6">
    <source>
        <dbReference type="Proteomes" id="UP000610931"/>
    </source>
</evidence>
<gene>
    <name evidence="5" type="ORF">JF259_13710</name>
</gene>
<dbReference type="CDD" id="cd01185">
    <property type="entry name" value="INTN1_C_like"/>
    <property type="match status" value="1"/>
</dbReference>
<sequence length="418" mass="48331">MRASTTFSVLFWIYAKRAKSNQTNIYVRITVNGKKSNISLKQIVDVNAWDAKNQKMKGSGAASRKLNLELARIKSDIHRCYQDLKQELRLPSAELVKARYLGEDKRIYTLRDIFEYHNQTMAHKLSKGTMGKFETTQKYVFVYVTEKYKTSDMYLKNLDYKFIIGFESLLGSYRSRPSQGEISNNVAMKHIQRLKKLVTLAYHLEWIDRNPFVKFKLKFEKKEREFLSKDELQRVLGFNSTIGRLIVVKDLFIFSCYTGLSYIDIIELSSDNIVIGIDGNQWIMTARTKTKIPVKIPLLPKANDLIKKYKSHARTQNSGKLMPKISNQKLNSYLKEIADSCGLKKNLTFHMARHTFATTVTLSNGVPIETVSKLLGHTRIATTQIYARVIERKVSEDMNKLRSVIKDRDLKIKSNEIN</sequence>